<gene>
    <name evidence="1" type="ORF">M9H77_20061</name>
</gene>
<evidence type="ECO:0000313" key="2">
    <source>
        <dbReference type="Proteomes" id="UP001060085"/>
    </source>
</evidence>
<sequence>MKNRFALSCFRPYGIETEDSDIAVSKTIVISNEKKNKKKIIPRRRSCSRKALSPPSLKSLLLGTSPGIRVGDGKIRQITFLQGNESTNMINKGSNDDVNDQQVNSSSSSSSTNSTTCSTTSSSSTESEDDPKIVKKRTFSRSRSNSFDQKKRPKTNPKNNTYCSKQDLDFFALYLIILALIARILLGKVLAIIFISLFLYIIPKAMNSSYKAMEKEKTSSKEEKEENHNGRTA</sequence>
<accession>A0ACC0AL80</accession>
<protein>
    <submittedName>
        <fullName evidence="1">Uncharacterized protein</fullName>
    </submittedName>
</protein>
<evidence type="ECO:0000313" key="1">
    <source>
        <dbReference type="EMBL" id="KAI5660738.1"/>
    </source>
</evidence>
<organism evidence="1 2">
    <name type="scientific">Catharanthus roseus</name>
    <name type="common">Madagascar periwinkle</name>
    <name type="synonym">Vinca rosea</name>
    <dbReference type="NCBI Taxonomy" id="4058"/>
    <lineage>
        <taxon>Eukaryota</taxon>
        <taxon>Viridiplantae</taxon>
        <taxon>Streptophyta</taxon>
        <taxon>Embryophyta</taxon>
        <taxon>Tracheophyta</taxon>
        <taxon>Spermatophyta</taxon>
        <taxon>Magnoliopsida</taxon>
        <taxon>eudicotyledons</taxon>
        <taxon>Gunneridae</taxon>
        <taxon>Pentapetalae</taxon>
        <taxon>asterids</taxon>
        <taxon>lamiids</taxon>
        <taxon>Gentianales</taxon>
        <taxon>Apocynaceae</taxon>
        <taxon>Rauvolfioideae</taxon>
        <taxon>Vinceae</taxon>
        <taxon>Catharanthinae</taxon>
        <taxon>Catharanthus</taxon>
    </lineage>
</organism>
<keyword evidence="2" id="KW-1185">Reference proteome</keyword>
<comment type="caution">
    <text evidence="1">The sequence shown here is derived from an EMBL/GenBank/DDBJ whole genome shotgun (WGS) entry which is preliminary data.</text>
</comment>
<dbReference type="Proteomes" id="UP001060085">
    <property type="component" value="Linkage Group LG05"/>
</dbReference>
<reference evidence="2" key="1">
    <citation type="journal article" date="2023" name="Nat. Plants">
        <title>Single-cell RNA sequencing provides a high-resolution roadmap for understanding the multicellular compartmentation of specialized metabolism.</title>
        <authorList>
            <person name="Sun S."/>
            <person name="Shen X."/>
            <person name="Li Y."/>
            <person name="Li Y."/>
            <person name="Wang S."/>
            <person name="Li R."/>
            <person name="Zhang H."/>
            <person name="Shen G."/>
            <person name="Guo B."/>
            <person name="Wei J."/>
            <person name="Xu J."/>
            <person name="St-Pierre B."/>
            <person name="Chen S."/>
            <person name="Sun C."/>
        </authorList>
    </citation>
    <scope>NUCLEOTIDE SEQUENCE [LARGE SCALE GENOMIC DNA]</scope>
</reference>
<dbReference type="EMBL" id="CM044705">
    <property type="protein sequence ID" value="KAI5660738.1"/>
    <property type="molecule type" value="Genomic_DNA"/>
</dbReference>
<name>A0ACC0AL80_CATRO</name>
<proteinExistence type="predicted"/>